<evidence type="ECO:0000313" key="3">
    <source>
        <dbReference type="Proteomes" id="UP000030645"/>
    </source>
</evidence>
<dbReference type="Proteomes" id="UP000030645">
    <property type="component" value="Unassembled WGS sequence"/>
</dbReference>
<name>W9STT8_9ROSA</name>
<keyword evidence="3" id="KW-1185">Reference proteome</keyword>
<sequence>MARKLGGNTWSISVLKNSKTAFPCIWGFHVARPPRGVKWAGPSMDGPTQSVHGRPDPARNSA</sequence>
<proteinExistence type="predicted"/>
<organism evidence="2 3">
    <name type="scientific">Morus notabilis</name>
    <dbReference type="NCBI Taxonomy" id="981085"/>
    <lineage>
        <taxon>Eukaryota</taxon>
        <taxon>Viridiplantae</taxon>
        <taxon>Streptophyta</taxon>
        <taxon>Embryophyta</taxon>
        <taxon>Tracheophyta</taxon>
        <taxon>Spermatophyta</taxon>
        <taxon>Magnoliopsida</taxon>
        <taxon>eudicotyledons</taxon>
        <taxon>Gunneridae</taxon>
        <taxon>Pentapetalae</taxon>
        <taxon>rosids</taxon>
        <taxon>fabids</taxon>
        <taxon>Rosales</taxon>
        <taxon>Moraceae</taxon>
        <taxon>Moreae</taxon>
        <taxon>Morus</taxon>
    </lineage>
</organism>
<reference evidence="3" key="1">
    <citation type="submission" date="2013-01" db="EMBL/GenBank/DDBJ databases">
        <title>Draft Genome Sequence of a Mulberry Tree, Morus notabilis C.K. Schneid.</title>
        <authorList>
            <person name="He N."/>
            <person name="Zhao S."/>
        </authorList>
    </citation>
    <scope>NUCLEOTIDE SEQUENCE</scope>
</reference>
<dbReference type="AlphaFoldDB" id="W9STT8"/>
<feature type="compositionally biased region" description="Basic and acidic residues" evidence="1">
    <location>
        <begin position="53"/>
        <end position="62"/>
    </location>
</feature>
<dbReference type="EMBL" id="KE346099">
    <property type="protein sequence ID" value="EXC26160.1"/>
    <property type="molecule type" value="Genomic_DNA"/>
</dbReference>
<protein>
    <submittedName>
        <fullName evidence="2">Uncharacterized protein</fullName>
    </submittedName>
</protein>
<feature type="region of interest" description="Disordered" evidence="1">
    <location>
        <begin position="36"/>
        <end position="62"/>
    </location>
</feature>
<accession>W9STT8</accession>
<evidence type="ECO:0000256" key="1">
    <source>
        <dbReference type="SAM" id="MobiDB-lite"/>
    </source>
</evidence>
<gene>
    <name evidence="2" type="ORF">L484_009981</name>
</gene>
<evidence type="ECO:0000313" key="2">
    <source>
        <dbReference type="EMBL" id="EXC26160.1"/>
    </source>
</evidence>